<keyword evidence="3" id="KW-1185">Reference proteome</keyword>
<keyword evidence="1" id="KW-0472">Membrane</keyword>
<feature type="transmembrane region" description="Helical" evidence="1">
    <location>
        <begin position="46"/>
        <end position="72"/>
    </location>
</feature>
<protein>
    <recommendedName>
        <fullName evidence="4">MFS transporter</fullName>
    </recommendedName>
</protein>
<evidence type="ECO:0000256" key="1">
    <source>
        <dbReference type="SAM" id="Phobius"/>
    </source>
</evidence>
<accession>A0ABQ2N8D1</accession>
<dbReference type="RefSeq" id="WP_188783375.1">
    <property type="nucleotide sequence ID" value="NZ_BMNI01000003.1"/>
</dbReference>
<dbReference type="EMBL" id="BMNI01000003">
    <property type="protein sequence ID" value="GGO88237.1"/>
    <property type="molecule type" value="Genomic_DNA"/>
</dbReference>
<name>A0ABQ2N8D1_9ACTN</name>
<evidence type="ECO:0008006" key="4">
    <source>
        <dbReference type="Google" id="ProtNLM"/>
    </source>
</evidence>
<sequence length="181" mass="18217">MTTRDRRDLVTVRAVAVTLLSVAFATGAHSSAGGAAPSADLVLTAASLSFAGSLVCLRAVATPAGLGALLLATQGATHLVMRALAGCDQPMASPDAAMTAAHLAAAGLTGLALGHAERALLAILALGARLAAYVPGAWPATVVLRPAPRLLTRAHLPARRTSRWLADSLVRRGPPARVAAS</sequence>
<keyword evidence="1" id="KW-1133">Transmembrane helix</keyword>
<proteinExistence type="predicted"/>
<dbReference type="Proteomes" id="UP000655410">
    <property type="component" value="Unassembled WGS sequence"/>
</dbReference>
<reference evidence="3" key="1">
    <citation type="journal article" date="2019" name="Int. J. Syst. Evol. Microbiol.">
        <title>The Global Catalogue of Microorganisms (GCM) 10K type strain sequencing project: providing services to taxonomists for standard genome sequencing and annotation.</title>
        <authorList>
            <consortium name="The Broad Institute Genomics Platform"/>
            <consortium name="The Broad Institute Genome Sequencing Center for Infectious Disease"/>
            <person name="Wu L."/>
            <person name="Ma J."/>
        </authorList>
    </citation>
    <scope>NUCLEOTIDE SEQUENCE [LARGE SCALE GENOMIC DNA]</scope>
    <source>
        <strain evidence="3">CGMCC 4.7371</strain>
    </source>
</reference>
<gene>
    <name evidence="2" type="ORF">GCM10011584_14730</name>
</gene>
<organism evidence="2 3">
    <name type="scientific">Nocardioides phosphati</name>
    <dbReference type="NCBI Taxonomy" id="1867775"/>
    <lineage>
        <taxon>Bacteria</taxon>
        <taxon>Bacillati</taxon>
        <taxon>Actinomycetota</taxon>
        <taxon>Actinomycetes</taxon>
        <taxon>Propionibacteriales</taxon>
        <taxon>Nocardioidaceae</taxon>
        <taxon>Nocardioides</taxon>
    </lineage>
</organism>
<comment type="caution">
    <text evidence="2">The sequence shown here is derived from an EMBL/GenBank/DDBJ whole genome shotgun (WGS) entry which is preliminary data.</text>
</comment>
<evidence type="ECO:0000313" key="2">
    <source>
        <dbReference type="EMBL" id="GGO88237.1"/>
    </source>
</evidence>
<evidence type="ECO:0000313" key="3">
    <source>
        <dbReference type="Proteomes" id="UP000655410"/>
    </source>
</evidence>
<keyword evidence="1" id="KW-0812">Transmembrane</keyword>